<protein>
    <submittedName>
        <fullName evidence="1">Uncharacterized protein</fullName>
    </submittedName>
</protein>
<evidence type="ECO:0000313" key="2">
    <source>
        <dbReference type="Proteomes" id="UP000593765"/>
    </source>
</evidence>
<keyword evidence="2" id="KW-1185">Reference proteome</keyword>
<organism evidence="1 2">
    <name type="scientific">Humisphaera borealis</name>
    <dbReference type="NCBI Taxonomy" id="2807512"/>
    <lineage>
        <taxon>Bacteria</taxon>
        <taxon>Pseudomonadati</taxon>
        <taxon>Planctomycetota</taxon>
        <taxon>Phycisphaerae</taxon>
        <taxon>Tepidisphaerales</taxon>
        <taxon>Tepidisphaeraceae</taxon>
        <taxon>Humisphaera</taxon>
    </lineage>
</organism>
<reference evidence="1 2" key="1">
    <citation type="submission" date="2020-10" db="EMBL/GenBank/DDBJ databases">
        <title>Wide distribution of Phycisphaera-like planctomycetes from WD2101 soil group in peatlands and genome analysis of the first cultivated representative.</title>
        <authorList>
            <person name="Dedysh S.N."/>
            <person name="Beletsky A.V."/>
            <person name="Ivanova A."/>
            <person name="Kulichevskaya I.S."/>
            <person name="Suzina N.E."/>
            <person name="Philippov D.A."/>
            <person name="Rakitin A.L."/>
            <person name="Mardanov A.V."/>
            <person name="Ravin N.V."/>
        </authorList>
    </citation>
    <scope>NUCLEOTIDE SEQUENCE [LARGE SCALE GENOMIC DNA]</scope>
    <source>
        <strain evidence="1 2">M1803</strain>
    </source>
</reference>
<dbReference type="Proteomes" id="UP000593765">
    <property type="component" value="Chromosome"/>
</dbReference>
<dbReference type="KEGG" id="hbs:IPV69_02985"/>
<gene>
    <name evidence="1" type="ORF">IPV69_02985</name>
</gene>
<evidence type="ECO:0000313" key="1">
    <source>
        <dbReference type="EMBL" id="QOV90351.1"/>
    </source>
</evidence>
<accession>A0A7M2WZT0</accession>
<proteinExistence type="predicted"/>
<sequence length="196" mass="22093">MNLFRIQSRNIWGDFGSNLINARASRVVWDRTPLELSRAGPFVPPLCTNAGGAIVLVSDTIKSLIERDKPFPMSFRNTSYEHVYDIPWHTWDMRLQLPPVVPESGEPDDYFSDALDLAPSAIEDMEATWELVPPMIPLNIVGRTADGELAWGGPHDYRGVFVEAEEFLGVYCDDKARAWLAKNVGPWVEFEAVEVE</sequence>
<dbReference type="RefSeq" id="WP_206293432.1">
    <property type="nucleotide sequence ID" value="NZ_CP063458.1"/>
</dbReference>
<dbReference type="EMBL" id="CP063458">
    <property type="protein sequence ID" value="QOV90351.1"/>
    <property type="molecule type" value="Genomic_DNA"/>
</dbReference>
<name>A0A7M2WZT0_9BACT</name>
<dbReference type="AlphaFoldDB" id="A0A7M2WZT0"/>